<dbReference type="InterPro" id="IPR015813">
    <property type="entry name" value="Pyrv/PenolPyrv_kinase-like_dom"/>
</dbReference>
<dbReference type="SUPFAM" id="SSF51621">
    <property type="entry name" value="Phosphoenolpyruvate/pyruvate domain"/>
    <property type="match status" value="1"/>
</dbReference>
<evidence type="ECO:0000259" key="1">
    <source>
        <dbReference type="Pfam" id="PF00224"/>
    </source>
</evidence>
<dbReference type="InterPro" id="IPR015793">
    <property type="entry name" value="Pyrv_Knase_brl"/>
</dbReference>
<gene>
    <name evidence="2" type="ORF">F4148_18380</name>
</gene>
<comment type="caution">
    <text evidence="2">The sequence shown here is derived from an EMBL/GenBank/DDBJ whole genome shotgun (WGS) entry which is preliminary data.</text>
</comment>
<dbReference type="EMBL" id="VYDA01000648">
    <property type="protein sequence ID" value="MYH63625.1"/>
    <property type="molecule type" value="Genomic_DNA"/>
</dbReference>
<dbReference type="InterPro" id="IPR040442">
    <property type="entry name" value="Pyrv_kinase-like_dom_sf"/>
</dbReference>
<name>A0A6B1G8Z3_9CHLR</name>
<feature type="non-terminal residue" evidence="2">
    <location>
        <position position="31"/>
    </location>
</feature>
<proteinExistence type="predicted"/>
<organism evidence="2">
    <name type="scientific">Caldilineaceae bacterium SB0675_bin_29</name>
    <dbReference type="NCBI Taxonomy" id="2605266"/>
    <lineage>
        <taxon>Bacteria</taxon>
        <taxon>Bacillati</taxon>
        <taxon>Chloroflexota</taxon>
        <taxon>Caldilineae</taxon>
        <taxon>Caldilineales</taxon>
        <taxon>Caldilineaceae</taxon>
    </lineage>
</organism>
<dbReference type="Pfam" id="PF00224">
    <property type="entry name" value="PK"/>
    <property type="match status" value="1"/>
</dbReference>
<dbReference type="GO" id="GO:0000287">
    <property type="term" value="F:magnesium ion binding"/>
    <property type="evidence" value="ECO:0007669"/>
    <property type="project" value="InterPro"/>
</dbReference>
<feature type="domain" description="Pyruvate kinase barrel" evidence="1">
    <location>
        <begin position="3"/>
        <end position="31"/>
    </location>
</feature>
<protein>
    <recommendedName>
        <fullName evidence="1">Pyruvate kinase barrel domain-containing protein</fullName>
    </recommendedName>
</protein>
<dbReference type="Gene3D" id="3.20.20.60">
    <property type="entry name" value="Phosphoenolpyruvate-binding domains"/>
    <property type="match status" value="1"/>
</dbReference>
<sequence>MLRVKIVCTIGPTSTDPEILAQMIDAGMNVA</sequence>
<dbReference type="GO" id="GO:0030955">
    <property type="term" value="F:potassium ion binding"/>
    <property type="evidence" value="ECO:0007669"/>
    <property type="project" value="InterPro"/>
</dbReference>
<dbReference type="AlphaFoldDB" id="A0A6B1G8Z3"/>
<dbReference type="GO" id="GO:0004743">
    <property type="term" value="F:pyruvate kinase activity"/>
    <property type="evidence" value="ECO:0007669"/>
    <property type="project" value="InterPro"/>
</dbReference>
<reference evidence="2" key="1">
    <citation type="submission" date="2019-09" db="EMBL/GenBank/DDBJ databases">
        <title>Characterisation of the sponge microbiome using genome-centric metagenomics.</title>
        <authorList>
            <person name="Engelberts J.P."/>
            <person name="Robbins S.J."/>
            <person name="De Goeij J.M."/>
            <person name="Aranda M."/>
            <person name="Bell S.C."/>
            <person name="Webster N.S."/>
        </authorList>
    </citation>
    <scope>NUCLEOTIDE SEQUENCE</scope>
    <source>
        <strain evidence="2">SB0675_bin_29</strain>
    </source>
</reference>
<evidence type="ECO:0000313" key="2">
    <source>
        <dbReference type="EMBL" id="MYH63625.1"/>
    </source>
</evidence>
<accession>A0A6B1G8Z3</accession>